<protein>
    <submittedName>
        <fullName evidence="1">Uncharacterized protein</fullName>
    </submittedName>
</protein>
<comment type="caution">
    <text evidence="1">The sequence shown here is derived from an EMBL/GenBank/DDBJ whole genome shotgun (WGS) entry which is preliminary data.</text>
</comment>
<dbReference type="EMBL" id="JAIZAY010000015">
    <property type="protein sequence ID" value="KAJ8028058.1"/>
    <property type="molecule type" value="Genomic_DNA"/>
</dbReference>
<reference evidence="1" key="1">
    <citation type="submission" date="2021-10" db="EMBL/GenBank/DDBJ databases">
        <title>Tropical sea cucumber genome reveals ecological adaptation and Cuvierian tubules defense mechanism.</title>
        <authorList>
            <person name="Chen T."/>
        </authorList>
    </citation>
    <scope>NUCLEOTIDE SEQUENCE</scope>
    <source>
        <strain evidence="1">Nanhai2018</strain>
        <tissue evidence="1">Muscle</tissue>
    </source>
</reference>
<dbReference type="OrthoDB" id="6411872at2759"/>
<name>A0A9Q1BK17_HOLLE</name>
<sequence>MTSQGNDQRITDLFSKVSHHRNISVIYILQNFFYGAKETRIITLNAHYIVLVKNPRDKTQVSNLGKQMYPGQVKFVQEAFADATKEPYGYLFIHLKPHTPEDFRTNIFPNQTQYAYVPK</sequence>
<organism evidence="1 2">
    <name type="scientific">Holothuria leucospilota</name>
    <name type="common">Black long sea cucumber</name>
    <name type="synonym">Mertensiothuria leucospilota</name>
    <dbReference type="NCBI Taxonomy" id="206669"/>
    <lineage>
        <taxon>Eukaryota</taxon>
        <taxon>Metazoa</taxon>
        <taxon>Echinodermata</taxon>
        <taxon>Eleutherozoa</taxon>
        <taxon>Echinozoa</taxon>
        <taxon>Holothuroidea</taxon>
        <taxon>Aspidochirotacea</taxon>
        <taxon>Aspidochirotida</taxon>
        <taxon>Holothuriidae</taxon>
        <taxon>Holothuria</taxon>
    </lineage>
</organism>
<dbReference type="Proteomes" id="UP001152320">
    <property type="component" value="Chromosome 15"/>
</dbReference>
<evidence type="ECO:0000313" key="2">
    <source>
        <dbReference type="Proteomes" id="UP001152320"/>
    </source>
</evidence>
<evidence type="ECO:0000313" key="1">
    <source>
        <dbReference type="EMBL" id="KAJ8028058.1"/>
    </source>
</evidence>
<accession>A0A9Q1BK17</accession>
<keyword evidence="2" id="KW-1185">Reference proteome</keyword>
<proteinExistence type="predicted"/>
<dbReference type="AlphaFoldDB" id="A0A9Q1BK17"/>
<gene>
    <name evidence="1" type="ORF">HOLleu_30185</name>
</gene>